<dbReference type="AlphaFoldDB" id="A0A6L6QMA4"/>
<dbReference type="Proteomes" id="UP000472320">
    <property type="component" value="Unassembled WGS sequence"/>
</dbReference>
<evidence type="ECO:0000259" key="2">
    <source>
        <dbReference type="Pfam" id="PF17680"/>
    </source>
</evidence>
<evidence type="ECO:0000313" key="4">
    <source>
        <dbReference type="Proteomes" id="UP000472320"/>
    </source>
</evidence>
<proteinExistence type="predicted"/>
<feature type="chain" id="PRO_5026782640" description="FlgO domain-containing protein" evidence="1">
    <location>
        <begin position="20"/>
        <end position="180"/>
    </location>
</feature>
<evidence type="ECO:0000256" key="1">
    <source>
        <dbReference type="SAM" id="SignalP"/>
    </source>
</evidence>
<protein>
    <recommendedName>
        <fullName evidence="2">FlgO domain-containing protein</fullName>
    </recommendedName>
</protein>
<keyword evidence="4" id="KW-1185">Reference proteome</keyword>
<dbReference type="InterPro" id="IPR041215">
    <property type="entry name" value="FlgO_dom"/>
</dbReference>
<accession>A0A6L6QMA4</accession>
<evidence type="ECO:0000313" key="3">
    <source>
        <dbReference type="EMBL" id="MTW13439.1"/>
    </source>
</evidence>
<dbReference type="Pfam" id="PF17680">
    <property type="entry name" value="FlgO"/>
    <property type="match status" value="1"/>
</dbReference>
<reference evidence="3 4" key="1">
    <citation type="submission" date="2019-11" db="EMBL/GenBank/DDBJ databases">
        <title>Type strains purchased from KCTC, JCM and DSMZ.</title>
        <authorList>
            <person name="Lu H."/>
        </authorList>
    </citation>
    <scope>NUCLEOTIDE SEQUENCE [LARGE SCALE GENOMIC DNA]</scope>
    <source>
        <strain evidence="3 4">JCM 31587</strain>
    </source>
</reference>
<sequence>MRAFAVVLLPLALAGCASWFEKPKEINYATTEQNQFIAASYQAADALLKQLSGRVVAGKPLIVATVVNIDALDQSSTLGRLVSEQVSTRMAQGGLQMLDMKLRNALYMKRQQGEMMLTREVADVARTHDAQAVVAGTYGETSDAVFINIKVVQPQTNQVLAATDFVLAKDAVVRSMLLTR</sequence>
<dbReference type="RefSeq" id="WP_155456359.1">
    <property type="nucleotide sequence ID" value="NZ_WNKX01000022.1"/>
</dbReference>
<feature type="domain" description="FlgO" evidence="2">
    <location>
        <begin position="41"/>
        <end position="170"/>
    </location>
</feature>
<dbReference type="EMBL" id="WNKX01000022">
    <property type="protein sequence ID" value="MTW13439.1"/>
    <property type="molecule type" value="Genomic_DNA"/>
</dbReference>
<comment type="caution">
    <text evidence="3">The sequence shown here is derived from an EMBL/GenBank/DDBJ whole genome shotgun (WGS) entry which is preliminary data.</text>
</comment>
<dbReference type="PROSITE" id="PS51257">
    <property type="entry name" value="PROKAR_LIPOPROTEIN"/>
    <property type="match status" value="1"/>
</dbReference>
<name>A0A6L6QMA4_9BURK</name>
<dbReference type="OrthoDB" id="8479562at2"/>
<keyword evidence="1" id="KW-0732">Signal</keyword>
<gene>
    <name evidence="3" type="ORF">GM658_22785</name>
</gene>
<organism evidence="3 4">
    <name type="scientific">Massilia eburnea</name>
    <dbReference type="NCBI Taxonomy" id="1776165"/>
    <lineage>
        <taxon>Bacteria</taxon>
        <taxon>Pseudomonadati</taxon>
        <taxon>Pseudomonadota</taxon>
        <taxon>Betaproteobacteria</taxon>
        <taxon>Burkholderiales</taxon>
        <taxon>Oxalobacteraceae</taxon>
        <taxon>Telluria group</taxon>
        <taxon>Massilia</taxon>
    </lineage>
</organism>
<feature type="signal peptide" evidence="1">
    <location>
        <begin position="1"/>
        <end position="19"/>
    </location>
</feature>